<dbReference type="Proteomes" id="UP000478417">
    <property type="component" value="Unassembled WGS sequence"/>
</dbReference>
<protein>
    <submittedName>
        <fullName evidence="1">Uncharacterized protein</fullName>
    </submittedName>
</protein>
<proteinExistence type="predicted"/>
<dbReference type="EMBL" id="JAAGNX010000001">
    <property type="protein sequence ID" value="NDV61732.1"/>
    <property type="molecule type" value="Genomic_DNA"/>
</dbReference>
<comment type="caution">
    <text evidence="1">The sequence shown here is derived from an EMBL/GenBank/DDBJ whole genome shotgun (WGS) entry which is preliminary data.</text>
</comment>
<gene>
    <name evidence="1" type="ORF">G0Q06_04650</name>
</gene>
<dbReference type="RefSeq" id="WP_163962926.1">
    <property type="nucleotide sequence ID" value="NZ_JAAGNX010000001.1"/>
</dbReference>
<keyword evidence="2" id="KW-1185">Reference proteome</keyword>
<sequence length="338" mass="37591">MALSLLGFSSMINAEVILEENFENMATGTLSAATHPDWRGMLEGNTAGQDPSDWEIEEGSGLTWVAEDGGVIDGGNKHLDMRSVSNITGRAYYDFPNPLPTDIGQATSIYLRYLISFDQFEWISQNSTGPEDPRSVWPLVRFNGSWQMRSVLKFREYETAENQVLGFMFELHDDKDLATGQRSIVRLEGKLGEPQPMTTYLVVTRYDFDAAGVLQGQAAWVNPNFADMGTPDLVSNHAQPGYDTFVNPIVSLDITTYGGTMRYDNIMIANSWDSVVPQPSMTWAGYGVDPNGLVDTGPWMGWLNVTDDPWIYSYSLESYIYIPAEGNTAAGGWIYAFK</sequence>
<dbReference type="AlphaFoldDB" id="A0A6B2LZZ9"/>
<evidence type="ECO:0000313" key="2">
    <source>
        <dbReference type="Proteomes" id="UP000478417"/>
    </source>
</evidence>
<accession>A0A6B2LZZ9</accession>
<organism evidence="1 2">
    <name type="scientific">Oceanipulchritudo coccoides</name>
    <dbReference type="NCBI Taxonomy" id="2706888"/>
    <lineage>
        <taxon>Bacteria</taxon>
        <taxon>Pseudomonadati</taxon>
        <taxon>Verrucomicrobiota</taxon>
        <taxon>Opitutia</taxon>
        <taxon>Puniceicoccales</taxon>
        <taxon>Oceanipulchritudinaceae</taxon>
        <taxon>Oceanipulchritudo</taxon>
    </lineage>
</organism>
<evidence type="ECO:0000313" key="1">
    <source>
        <dbReference type="EMBL" id="NDV61732.1"/>
    </source>
</evidence>
<name>A0A6B2LZZ9_9BACT</name>
<reference evidence="1 2" key="1">
    <citation type="submission" date="2020-02" db="EMBL/GenBank/DDBJ databases">
        <title>Albibacoteraceae fam. nov., the first described family within the subdivision 4 Verrucomicrobia.</title>
        <authorList>
            <person name="Xi F."/>
        </authorList>
    </citation>
    <scope>NUCLEOTIDE SEQUENCE [LARGE SCALE GENOMIC DNA]</scope>
    <source>
        <strain evidence="1 2">CK1056</strain>
    </source>
</reference>